<feature type="compositionally biased region" description="Basic and acidic residues" evidence="1">
    <location>
        <begin position="16"/>
        <end position="25"/>
    </location>
</feature>
<sequence length="50" mass="5469">MINENQQNKANSMIGPEKESREMVHGRPNSQMASQVSVVLQGQGIGNTNE</sequence>
<evidence type="ECO:0000256" key="1">
    <source>
        <dbReference type="SAM" id="MobiDB-lite"/>
    </source>
</evidence>
<evidence type="ECO:0000313" key="2">
    <source>
        <dbReference type="EMBL" id="JAD65500.1"/>
    </source>
</evidence>
<reference evidence="2" key="1">
    <citation type="submission" date="2014-09" db="EMBL/GenBank/DDBJ databases">
        <authorList>
            <person name="Magalhaes I.L.F."/>
            <person name="Oliveira U."/>
            <person name="Santos F.R."/>
            <person name="Vidigal T.H.D.A."/>
            <person name="Brescovit A.D."/>
            <person name="Santos A.J."/>
        </authorList>
    </citation>
    <scope>NUCLEOTIDE SEQUENCE</scope>
    <source>
        <tissue evidence="2">Shoot tissue taken approximately 20 cm above the soil surface</tissue>
    </source>
</reference>
<reference evidence="2" key="2">
    <citation type="journal article" date="2015" name="Data Brief">
        <title>Shoot transcriptome of the giant reed, Arundo donax.</title>
        <authorList>
            <person name="Barrero R.A."/>
            <person name="Guerrero F.D."/>
            <person name="Moolhuijzen P."/>
            <person name="Goolsby J.A."/>
            <person name="Tidwell J."/>
            <person name="Bellgard S.E."/>
            <person name="Bellgard M.I."/>
        </authorList>
    </citation>
    <scope>NUCLEOTIDE SEQUENCE</scope>
    <source>
        <tissue evidence="2">Shoot tissue taken approximately 20 cm above the soil surface</tissue>
    </source>
</reference>
<protein>
    <submittedName>
        <fullName evidence="2">Uncharacterized protein</fullName>
    </submittedName>
</protein>
<dbReference type="EMBL" id="GBRH01232395">
    <property type="protein sequence ID" value="JAD65500.1"/>
    <property type="molecule type" value="Transcribed_RNA"/>
</dbReference>
<accession>A0A0A9BWE8</accession>
<feature type="compositionally biased region" description="Polar residues" evidence="1">
    <location>
        <begin position="1"/>
        <end position="11"/>
    </location>
</feature>
<proteinExistence type="predicted"/>
<name>A0A0A9BWE8_ARUDO</name>
<organism evidence="2">
    <name type="scientific">Arundo donax</name>
    <name type="common">Giant reed</name>
    <name type="synonym">Donax arundinaceus</name>
    <dbReference type="NCBI Taxonomy" id="35708"/>
    <lineage>
        <taxon>Eukaryota</taxon>
        <taxon>Viridiplantae</taxon>
        <taxon>Streptophyta</taxon>
        <taxon>Embryophyta</taxon>
        <taxon>Tracheophyta</taxon>
        <taxon>Spermatophyta</taxon>
        <taxon>Magnoliopsida</taxon>
        <taxon>Liliopsida</taxon>
        <taxon>Poales</taxon>
        <taxon>Poaceae</taxon>
        <taxon>PACMAD clade</taxon>
        <taxon>Arundinoideae</taxon>
        <taxon>Arundineae</taxon>
        <taxon>Arundo</taxon>
    </lineage>
</organism>
<dbReference type="AlphaFoldDB" id="A0A0A9BWE8"/>
<feature type="compositionally biased region" description="Polar residues" evidence="1">
    <location>
        <begin position="28"/>
        <end position="50"/>
    </location>
</feature>
<feature type="region of interest" description="Disordered" evidence="1">
    <location>
        <begin position="1"/>
        <end position="50"/>
    </location>
</feature>